<accession>A0AAD4QHH8</accession>
<feature type="compositionally biased region" description="Basic and acidic residues" evidence="1">
    <location>
        <begin position="369"/>
        <end position="380"/>
    </location>
</feature>
<feature type="compositionally biased region" description="Low complexity" evidence="1">
    <location>
        <begin position="129"/>
        <end position="141"/>
    </location>
</feature>
<feature type="compositionally biased region" description="Low complexity" evidence="1">
    <location>
        <begin position="221"/>
        <end position="235"/>
    </location>
</feature>
<dbReference type="Proteomes" id="UP001201163">
    <property type="component" value="Unassembled WGS sequence"/>
</dbReference>
<feature type="region of interest" description="Disordered" evidence="1">
    <location>
        <begin position="91"/>
        <end position="190"/>
    </location>
</feature>
<proteinExistence type="predicted"/>
<evidence type="ECO:0000256" key="1">
    <source>
        <dbReference type="SAM" id="MobiDB-lite"/>
    </source>
</evidence>
<comment type="caution">
    <text evidence="2">The sequence shown here is derived from an EMBL/GenBank/DDBJ whole genome shotgun (WGS) entry which is preliminary data.</text>
</comment>
<feature type="compositionally biased region" description="Low complexity" evidence="1">
    <location>
        <begin position="157"/>
        <end position="188"/>
    </location>
</feature>
<organism evidence="2 3">
    <name type="scientific">Lactarius akahatsu</name>
    <dbReference type="NCBI Taxonomy" id="416441"/>
    <lineage>
        <taxon>Eukaryota</taxon>
        <taxon>Fungi</taxon>
        <taxon>Dikarya</taxon>
        <taxon>Basidiomycota</taxon>
        <taxon>Agaricomycotina</taxon>
        <taxon>Agaricomycetes</taxon>
        <taxon>Russulales</taxon>
        <taxon>Russulaceae</taxon>
        <taxon>Lactarius</taxon>
    </lineage>
</organism>
<dbReference type="EMBL" id="JAKELL010000002">
    <property type="protein sequence ID" value="KAH9000139.1"/>
    <property type="molecule type" value="Genomic_DNA"/>
</dbReference>
<sequence length="399" mass="41815">MGSANSTISAEPVLAAVAVAGVLGYGYVQYLQHTGGTVTDTNVNVGLLGLSKGSAVLHGQKKRGRKLQLPGDATLKNLDFLDSSAALLPPRQQQQTALRPQQDDTVPGGFGGADTSGDALGAPGSAAPSSQQQQQQQSEQSAGVKKPKKKRGKKTASDPSSTSADAGATSAPAGKAEKAQASAAVAWADTQDERWTRVEARKKKAVSTQDGLSKLQTTVAAADATTSDAVTTSVTGNSSPVTERTTEDELPSGLDESTLELSVASSPDAPPRVAPVRPLPGEQPAKGFAWEDYEGVQVDGDASSEDDGGWGVVRSRRRPVKTESGSTITTTTAPQLQTKKQRQNAQKREALKEAKRERDTQQQAALASHKRELEGVRRVDQAATPSKRTGSRYDSLDLH</sequence>
<evidence type="ECO:0000313" key="3">
    <source>
        <dbReference type="Proteomes" id="UP001201163"/>
    </source>
</evidence>
<protein>
    <submittedName>
        <fullName evidence="2">Uncharacterized protein</fullName>
    </submittedName>
</protein>
<evidence type="ECO:0000313" key="2">
    <source>
        <dbReference type="EMBL" id="KAH9000139.1"/>
    </source>
</evidence>
<feature type="compositionally biased region" description="Basic and acidic residues" evidence="1">
    <location>
        <begin position="346"/>
        <end position="360"/>
    </location>
</feature>
<feature type="compositionally biased region" description="Low complexity" evidence="1">
    <location>
        <begin position="91"/>
        <end position="100"/>
    </location>
</feature>
<keyword evidence="3" id="KW-1185">Reference proteome</keyword>
<feature type="compositionally biased region" description="Basic residues" evidence="1">
    <location>
        <begin position="145"/>
        <end position="154"/>
    </location>
</feature>
<feature type="region of interest" description="Disordered" evidence="1">
    <location>
        <begin position="221"/>
        <end position="399"/>
    </location>
</feature>
<gene>
    <name evidence="2" type="ORF">EDB92DRAFT_1829551</name>
</gene>
<dbReference type="AlphaFoldDB" id="A0AAD4QHH8"/>
<name>A0AAD4QHH8_9AGAM</name>
<reference evidence="2" key="1">
    <citation type="submission" date="2022-01" db="EMBL/GenBank/DDBJ databases">
        <title>Comparative genomics reveals a dynamic genome evolution in the ectomycorrhizal milk-cap (Lactarius) mushrooms.</title>
        <authorList>
            <consortium name="DOE Joint Genome Institute"/>
            <person name="Lebreton A."/>
            <person name="Tang N."/>
            <person name="Kuo A."/>
            <person name="LaButti K."/>
            <person name="Drula E."/>
            <person name="Barry K."/>
            <person name="Clum A."/>
            <person name="Lipzen A."/>
            <person name="Mousain D."/>
            <person name="Ng V."/>
            <person name="Wang R."/>
            <person name="Wang X."/>
            <person name="Dai Y."/>
            <person name="Henrissat B."/>
            <person name="Grigoriev I.V."/>
            <person name="Guerin-Laguette A."/>
            <person name="Yu F."/>
            <person name="Martin F.M."/>
        </authorList>
    </citation>
    <scope>NUCLEOTIDE SEQUENCE</scope>
    <source>
        <strain evidence="2">QP</strain>
    </source>
</reference>